<dbReference type="AlphaFoldDB" id="G7WHK2"/>
<name>G7WHK2_DESOD</name>
<dbReference type="Proteomes" id="UP000006346">
    <property type="component" value="Chromosome"/>
</dbReference>
<evidence type="ECO:0000313" key="1">
    <source>
        <dbReference type="EMBL" id="AET70923.1"/>
    </source>
</evidence>
<dbReference type="HOGENOM" id="CLU_3152061_0_0_9"/>
<protein>
    <submittedName>
        <fullName evidence="1">Uncharacterized protein</fullName>
    </submittedName>
</protein>
<accession>G7WHK2</accession>
<dbReference type="STRING" id="768706.Desor_5549"/>
<keyword evidence="2" id="KW-1185">Reference proteome</keyword>
<organism evidence="1 2">
    <name type="scientific">Desulfosporosinus orientis (strain ATCC 19365 / DSM 765 / NCIMB 8382 / VKM B-1628 / Singapore I)</name>
    <name type="common">Desulfotomaculum orientis</name>
    <dbReference type="NCBI Taxonomy" id="768706"/>
    <lineage>
        <taxon>Bacteria</taxon>
        <taxon>Bacillati</taxon>
        <taxon>Bacillota</taxon>
        <taxon>Clostridia</taxon>
        <taxon>Eubacteriales</taxon>
        <taxon>Desulfitobacteriaceae</taxon>
        <taxon>Desulfosporosinus</taxon>
    </lineage>
</organism>
<reference evidence="1 2" key="2">
    <citation type="journal article" date="2012" name="J. Bacteriol.">
        <title>Complete genome sequences of Desulfosporosinus orientis DSM765T, Desulfosporosinus youngiae DSM17734T, Desulfosporosinus meridiei DSM13257T, and Desulfosporosinus acidiphilus DSM22704T.</title>
        <authorList>
            <person name="Pester M."/>
            <person name="Brambilla E."/>
            <person name="Alazard D."/>
            <person name="Rattei T."/>
            <person name="Weinmaier T."/>
            <person name="Han J."/>
            <person name="Lucas S."/>
            <person name="Lapidus A."/>
            <person name="Cheng J.F."/>
            <person name="Goodwin L."/>
            <person name="Pitluck S."/>
            <person name="Peters L."/>
            <person name="Ovchinnikova G."/>
            <person name="Teshima H."/>
            <person name="Detter J.C."/>
            <person name="Han C.S."/>
            <person name="Tapia R."/>
            <person name="Land M.L."/>
            <person name="Hauser L."/>
            <person name="Kyrpides N.C."/>
            <person name="Ivanova N.N."/>
            <person name="Pagani I."/>
            <person name="Huntmann M."/>
            <person name="Wei C.L."/>
            <person name="Davenport K.W."/>
            <person name="Daligault H."/>
            <person name="Chain P.S."/>
            <person name="Chen A."/>
            <person name="Mavromatis K."/>
            <person name="Markowitz V."/>
            <person name="Szeto E."/>
            <person name="Mikhailova N."/>
            <person name="Pati A."/>
            <person name="Wagner M."/>
            <person name="Woyke T."/>
            <person name="Ollivier B."/>
            <person name="Klenk H.P."/>
            <person name="Spring S."/>
            <person name="Loy A."/>
        </authorList>
    </citation>
    <scope>NUCLEOTIDE SEQUENCE [LARGE SCALE GENOMIC DNA]</scope>
    <source>
        <strain evidence="2">ATCC 19365 / DSM 765 / NCIMB 8382 / VKM B-1628</strain>
    </source>
</reference>
<sequence length="48" mass="5321">MKGMKDSEGKSGRECFSLTSFRSVAKIEQKGISLIRILVVLFATIMDV</sequence>
<dbReference type="KEGG" id="dor:Desor_5549"/>
<gene>
    <name evidence="1" type="ordered locus">Desor_5549</name>
</gene>
<evidence type="ECO:0000313" key="2">
    <source>
        <dbReference type="Proteomes" id="UP000006346"/>
    </source>
</evidence>
<proteinExistence type="predicted"/>
<dbReference type="EMBL" id="CP003108">
    <property type="protein sequence ID" value="AET70923.1"/>
    <property type="molecule type" value="Genomic_DNA"/>
</dbReference>
<reference evidence="2" key="1">
    <citation type="submission" date="2011-11" db="EMBL/GenBank/DDBJ databases">
        <title>Complete sequence of Desulfosporosinus orientis DSM 765.</title>
        <authorList>
            <person name="Lucas S."/>
            <person name="Han J."/>
            <person name="Lapidus A."/>
            <person name="Cheng J.-F."/>
            <person name="Goodwin L."/>
            <person name="Pitluck S."/>
            <person name="Peters L."/>
            <person name="Ovchinnikova G."/>
            <person name="Teshima H."/>
            <person name="Detter J.C."/>
            <person name="Han C."/>
            <person name="Tapia R."/>
            <person name="Land M."/>
            <person name="Hauser L."/>
            <person name="Kyrpides N."/>
            <person name="Ivanova N."/>
            <person name="Pagani I."/>
            <person name="Pester M."/>
            <person name="Spring S."/>
            <person name="Ollivier B."/>
            <person name="Rattei T."/>
            <person name="Klenk H.-P."/>
            <person name="Wagner M."/>
            <person name="Loy A."/>
            <person name="Woyke T."/>
        </authorList>
    </citation>
    <scope>NUCLEOTIDE SEQUENCE [LARGE SCALE GENOMIC DNA]</scope>
    <source>
        <strain evidence="2">ATCC 19365 / DSM 765 / NCIMB 8382 / VKM B-1628</strain>
    </source>
</reference>